<dbReference type="OrthoDB" id="7870314at2"/>
<dbReference type="Proteomes" id="UP000268623">
    <property type="component" value="Unassembled WGS sequence"/>
</dbReference>
<keyword evidence="2" id="KW-1185">Reference proteome</keyword>
<evidence type="ECO:0000313" key="1">
    <source>
        <dbReference type="EMBL" id="RNJ49231.1"/>
    </source>
</evidence>
<comment type="caution">
    <text evidence="1">The sequence shown here is derived from an EMBL/GenBank/DDBJ whole genome shotgun (WGS) entry which is preliminary data.</text>
</comment>
<dbReference type="AlphaFoldDB" id="A0A3M9XMK5"/>
<name>A0A3M9XMK5_9HYPH</name>
<sequence length="141" mass="15572">MYQPRYPSFSISRSISRSVSRRAFGQTLEDAAPRGEALQSLAETDSLRSRFFSWRGASGRRYVCSVFQAGEDSFVADVTNGVVIGVAREGATTRPVCVFLAQERARRGLRQIARELGVAEWHVHFCADAASLRDLSASLLN</sequence>
<organism evidence="1 2">
    <name type="scientific">Methylocystis hirsuta</name>
    <dbReference type="NCBI Taxonomy" id="369798"/>
    <lineage>
        <taxon>Bacteria</taxon>
        <taxon>Pseudomonadati</taxon>
        <taxon>Pseudomonadota</taxon>
        <taxon>Alphaproteobacteria</taxon>
        <taxon>Hyphomicrobiales</taxon>
        <taxon>Methylocystaceae</taxon>
        <taxon>Methylocystis</taxon>
    </lineage>
</organism>
<dbReference type="EMBL" id="QWDD01000001">
    <property type="protein sequence ID" value="RNJ49231.1"/>
    <property type="molecule type" value="Genomic_DNA"/>
</dbReference>
<protein>
    <submittedName>
        <fullName evidence="1">Uncharacterized protein</fullName>
    </submittedName>
</protein>
<reference evidence="1 2" key="1">
    <citation type="submission" date="2018-08" db="EMBL/GenBank/DDBJ databases">
        <title>Genome sequence of Methylocystis hirsuta CSC1, a methanotroph able to accumulate PHAs.</title>
        <authorList>
            <person name="Bordel S."/>
            <person name="Rodriguez E."/>
            <person name="Gancedo J."/>
            <person name="Munoz R."/>
        </authorList>
    </citation>
    <scope>NUCLEOTIDE SEQUENCE [LARGE SCALE GENOMIC DNA]</scope>
    <source>
        <strain evidence="1 2">CSC1</strain>
    </source>
</reference>
<gene>
    <name evidence="1" type="ORF">D1O30_06090</name>
</gene>
<evidence type="ECO:0000313" key="2">
    <source>
        <dbReference type="Proteomes" id="UP000268623"/>
    </source>
</evidence>
<accession>A0A3M9XMK5</accession>
<proteinExistence type="predicted"/>
<dbReference type="RefSeq" id="WP_123175207.1">
    <property type="nucleotide sequence ID" value="NZ_QWDD01000001.1"/>
</dbReference>